<feature type="compositionally biased region" description="Basic and acidic residues" evidence="1">
    <location>
        <begin position="142"/>
        <end position="207"/>
    </location>
</feature>
<feature type="domain" description="PRC-barrel" evidence="2">
    <location>
        <begin position="10"/>
        <end position="75"/>
    </location>
</feature>
<dbReference type="InterPro" id="IPR011033">
    <property type="entry name" value="PRC_barrel-like_sf"/>
</dbReference>
<evidence type="ECO:0000313" key="3">
    <source>
        <dbReference type="EMBL" id="RLP70267.1"/>
    </source>
</evidence>
<feature type="compositionally biased region" description="Basic and acidic residues" evidence="1">
    <location>
        <begin position="264"/>
        <end position="276"/>
    </location>
</feature>
<protein>
    <submittedName>
        <fullName evidence="3">PRC-barrel domain containing protein</fullName>
    </submittedName>
</protein>
<evidence type="ECO:0000256" key="1">
    <source>
        <dbReference type="SAM" id="MobiDB-lite"/>
    </source>
</evidence>
<feature type="region of interest" description="Disordered" evidence="1">
    <location>
        <begin position="101"/>
        <end position="297"/>
    </location>
</feature>
<feature type="compositionally biased region" description="Basic and acidic residues" evidence="1">
    <location>
        <begin position="222"/>
        <end position="257"/>
    </location>
</feature>
<dbReference type="InterPro" id="IPR027275">
    <property type="entry name" value="PRC-brl_dom"/>
</dbReference>
<sequence>MLDSRDIGGLQGAPVLGRDNEKLGHVGQVFLDSQTGAPNWVTVKTGLFGHKETFVPLADADFNGEELSVDIDKETLKEAPRIDANEELSPHNEEALYRYYGLSDQDTDGGTARPDDYPDRQYRLNPDGTTVTPVPTGTTDAAHARNADGDTDSGRSLDSDRNTDADRLLHDERRADAAHARDSDSDGRIDDVDRRTATDDSAGDHGTSRPAAVPAADGNEDTGDRRNDGPLSDDVKRAADDDQPRDLNEYHPDRVDLNEGQDGDGPKHARLRRYDPNLDGTTAGDPTIDRSSPPRSL</sequence>
<dbReference type="RefSeq" id="WP_121673328.1">
    <property type="nucleotide sequence ID" value="NZ_BMXM01000007.1"/>
</dbReference>
<dbReference type="EMBL" id="RCUV01000011">
    <property type="protein sequence ID" value="RLP70267.1"/>
    <property type="molecule type" value="Genomic_DNA"/>
</dbReference>
<proteinExistence type="predicted"/>
<evidence type="ECO:0000259" key="2">
    <source>
        <dbReference type="Pfam" id="PF05239"/>
    </source>
</evidence>
<reference evidence="3 4" key="1">
    <citation type="submission" date="2018-10" db="EMBL/GenBank/DDBJ databases">
        <authorList>
            <person name="Li J."/>
        </authorList>
    </citation>
    <scope>NUCLEOTIDE SEQUENCE [LARGE SCALE GENOMIC DNA]</scope>
    <source>
        <strain evidence="3 4">CCTCC AB209002</strain>
    </source>
</reference>
<dbReference type="Proteomes" id="UP000270299">
    <property type="component" value="Unassembled WGS sequence"/>
</dbReference>
<comment type="caution">
    <text evidence="3">The sequence shown here is derived from an EMBL/GenBank/DDBJ whole genome shotgun (WGS) entry which is preliminary data.</text>
</comment>
<feature type="compositionally biased region" description="Basic and acidic residues" evidence="1">
    <location>
        <begin position="113"/>
        <end position="122"/>
    </location>
</feature>
<dbReference type="SUPFAM" id="SSF50346">
    <property type="entry name" value="PRC-barrel domain"/>
    <property type="match status" value="1"/>
</dbReference>
<dbReference type="GO" id="GO:0019684">
    <property type="term" value="P:photosynthesis, light reaction"/>
    <property type="evidence" value="ECO:0007669"/>
    <property type="project" value="InterPro"/>
</dbReference>
<dbReference type="Gene3D" id="3.90.50.10">
    <property type="entry name" value="Photosynthetic Reaction Center, subunit H, domain 2"/>
    <property type="match status" value="1"/>
</dbReference>
<dbReference type="InterPro" id="IPR014747">
    <property type="entry name" value="Bac_photo_RC_H_C"/>
</dbReference>
<dbReference type="AlphaFoldDB" id="A0A3L6ZQY8"/>
<name>A0A3L6ZQY8_9MICO</name>
<keyword evidence="4" id="KW-1185">Reference proteome</keyword>
<dbReference type="OrthoDB" id="3712018at2"/>
<gene>
    <name evidence="3" type="ORF">D9V29_10790</name>
</gene>
<feature type="compositionally biased region" description="Low complexity" evidence="1">
    <location>
        <begin position="127"/>
        <end position="141"/>
    </location>
</feature>
<accession>A0A3L6ZQY8</accession>
<dbReference type="GO" id="GO:0030077">
    <property type="term" value="C:plasma membrane light-harvesting complex"/>
    <property type="evidence" value="ECO:0007669"/>
    <property type="project" value="InterPro"/>
</dbReference>
<organism evidence="3 4">
    <name type="scientific">Mycetocola manganoxydans</name>
    <dbReference type="NCBI Taxonomy" id="699879"/>
    <lineage>
        <taxon>Bacteria</taxon>
        <taxon>Bacillati</taxon>
        <taxon>Actinomycetota</taxon>
        <taxon>Actinomycetes</taxon>
        <taxon>Micrococcales</taxon>
        <taxon>Microbacteriaceae</taxon>
        <taxon>Mycetocola</taxon>
    </lineage>
</organism>
<dbReference type="Pfam" id="PF05239">
    <property type="entry name" value="PRC"/>
    <property type="match status" value="1"/>
</dbReference>
<evidence type="ECO:0000313" key="4">
    <source>
        <dbReference type="Proteomes" id="UP000270299"/>
    </source>
</evidence>